<dbReference type="EMBL" id="GL734187">
    <property type="protein sequence ID" value="EFX61738.1"/>
    <property type="molecule type" value="Genomic_DNA"/>
</dbReference>
<accession>E9I2P2</accession>
<dbReference type="AlphaFoldDB" id="E9I2P2"/>
<dbReference type="OrthoDB" id="413361at2759"/>
<name>E9I2P2_DAPPU</name>
<dbReference type="KEGG" id="dpx:DAPPUDRAFT_272030"/>
<dbReference type="InterPro" id="IPR054722">
    <property type="entry name" value="PolX-like_BBD"/>
</dbReference>
<feature type="domain" description="Retrovirus-related Pol polyprotein from transposon TNT 1-94-like beta-barrel" evidence="2">
    <location>
        <begin position="188"/>
        <end position="238"/>
    </location>
</feature>
<proteinExistence type="predicted"/>
<evidence type="ECO:0000313" key="3">
    <source>
        <dbReference type="EMBL" id="EFX61738.1"/>
    </source>
</evidence>
<sequence>MKENLYTPGLNAAQIWAKLNLQYQLQTEEQLHLLWQQYYDFKHTAVSLLNRRRYENHDSETLNIADQLREREQILPEVQLVSKALAIVRTVWTSLPANDRTLDHLLQRLITEESVLKSYQTKTEHNNEATFTSRQRFNSGRGGSGRERHGVQGGFVDKRPRCGHCNSPTHEEKELLISILFSLIPGIGDSELDALGVGNIDVIVEVDQTTTSRTLTEVLYVPGLGSNLFSVSAATANGLIVTFDDNKVSYYPQNQLHHKPFTIGLVHE</sequence>
<evidence type="ECO:0000256" key="1">
    <source>
        <dbReference type="SAM" id="MobiDB-lite"/>
    </source>
</evidence>
<feature type="region of interest" description="Disordered" evidence="1">
    <location>
        <begin position="135"/>
        <end position="155"/>
    </location>
</feature>
<reference evidence="3 4" key="1">
    <citation type="journal article" date="2011" name="Science">
        <title>The ecoresponsive genome of Daphnia pulex.</title>
        <authorList>
            <person name="Colbourne J.K."/>
            <person name="Pfrender M.E."/>
            <person name="Gilbert D."/>
            <person name="Thomas W.K."/>
            <person name="Tucker A."/>
            <person name="Oakley T.H."/>
            <person name="Tokishita S."/>
            <person name="Aerts A."/>
            <person name="Arnold G.J."/>
            <person name="Basu M.K."/>
            <person name="Bauer D.J."/>
            <person name="Caceres C.E."/>
            <person name="Carmel L."/>
            <person name="Casola C."/>
            <person name="Choi J.H."/>
            <person name="Detter J.C."/>
            <person name="Dong Q."/>
            <person name="Dusheyko S."/>
            <person name="Eads B.D."/>
            <person name="Frohlich T."/>
            <person name="Geiler-Samerotte K.A."/>
            <person name="Gerlach D."/>
            <person name="Hatcher P."/>
            <person name="Jogdeo S."/>
            <person name="Krijgsveld J."/>
            <person name="Kriventseva E.V."/>
            <person name="Kultz D."/>
            <person name="Laforsch C."/>
            <person name="Lindquist E."/>
            <person name="Lopez J."/>
            <person name="Manak J.R."/>
            <person name="Muller J."/>
            <person name="Pangilinan J."/>
            <person name="Patwardhan R.P."/>
            <person name="Pitluck S."/>
            <person name="Pritham E.J."/>
            <person name="Rechtsteiner A."/>
            <person name="Rho M."/>
            <person name="Rogozin I.B."/>
            <person name="Sakarya O."/>
            <person name="Salamov A."/>
            <person name="Schaack S."/>
            <person name="Shapiro H."/>
            <person name="Shiga Y."/>
            <person name="Skalitzky C."/>
            <person name="Smith Z."/>
            <person name="Souvorov A."/>
            <person name="Sung W."/>
            <person name="Tang Z."/>
            <person name="Tsuchiya D."/>
            <person name="Tu H."/>
            <person name="Vos H."/>
            <person name="Wang M."/>
            <person name="Wolf Y.I."/>
            <person name="Yamagata H."/>
            <person name="Yamada T."/>
            <person name="Ye Y."/>
            <person name="Shaw J.R."/>
            <person name="Andrews J."/>
            <person name="Crease T.J."/>
            <person name="Tang H."/>
            <person name="Lucas S.M."/>
            <person name="Robertson H.M."/>
            <person name="Bork P."/>
            <person name="Koonin E.V."/>
            <person name="Zdobnov E.M."/>
            <person name="Grigoriev I.V."/>
            <person name="Lynch M."/>
            <person name="Boore J.L."/>
        </authorList>
    </citation>
    <scope>NUCLEOTIDE SEQUENCE [LARGE SCALE GENOMIC DNA]</scope>
</reference>
<dbReference type="InParanoid" id="E9I2P2"/>
<dbReference type="HOGENOM" id="CLU_1039214_0_0_1"/>
<gene>
    <name evidence="3" type="ORF">DAPPUDRAFT_272030</name>
</gene>
<organism evidence="3 4">
    <name type="scientific">Daphnia pulex</name>
    <name type="common">Water flea</name>
    <dbReference type="NCBI Taxonomy" id="6669"/>
    <lineage>
        <taxon>Eukaryota</taxon>
        <taxon>Metazoa</taxon>
        <taxon>Ecdysozoa</taxon>
        <taxon>Arthropoda</taxon>
        <taxon>Crustacea</taxon>
        <taxon>Branchiopoda</taxon>
        <taxon>Diplostraca</taxon>
        <taxon>Cladocera</taxon>
        <taxon>Anomopoda</taxon>
        <taxon>Daphniidae</taxon>
        <taxon>Daphnia</taxon>
    </lineage>
</organism>
<dbReference type="Proteomes" id="UP000000305">
    <property type="component" value="Unassembled WGS sequence"/>
</dbReference>
<feature type="compositionally biased region" description="Basic and acidic residues" evidence="1">
    <location>
        <begin position="144"/>
        <end position="155"/>
    </location>
</feature>
<protein>
    <recommendedName>
        <fullName evidence="2">Retrovirus-related Pol polyprotein from transposon TNT 1-94-like beta-barrel domain-containing protein</fullName>
    </recommendedName>
</protein>
<keyword evidence="4" id="KW-1185">Reference proteome</keyword>
<evidence type="ECO:0000313" key="4">
    <source>
        <dbReference type="Proteomes" id="UP000000305"/>
    </source>
</evidence>
<dbReference type="Pfam" id="PF22936">
    <property type="entry name" value="Pol_BBD"/>
    <property type="match status" value="1"/>
</dbReference>
<evidence type="ECO:0000259" key="2">
    <source>
        <dbReference type="Pfam" id="PF22936"/>
    </source>
</evidence>